<protein>
    <submittedName>
        <fullName evidence="1">Uncharacterized protein</fullName>
    </submittedName>
</protein>
<dbReference type="Proteomes" id="UP000298663">
    <property type="component" value="Unassembled WGS sequence"/>
</dbReference>
<proteinExistence type="predicted"/>
<comment type="caution">
    <text evidence="1">The sequence shown here is derived from an EMBL/GenBank/DDBJ whole genome shotgun (WGS) entry which is preliminary data.</text>
</comment>
<reference evidence="1 2" key="2">
    <citation type="journal article" date="2019" name="G3 (Bethesda)">
        <title>Hybrid Assembly of the Genome of the Entomopathogenic Nematode Steinernema carpocapsae Identifies the X-Chromosome.</title>
        <authorList>
            <person name="Serra L."/>
            <person name="Macchietto M."/>
            <person name="Macias-Munoz A."/>
            <person name="McGill C.J."/>
            <person name="Rodriguez I.M."/>
            <person name="Rodriguez B."/>
            <person name="Murad R."/>
            <person name="Mortazavi A."/>
        </authorList>
    </citation>
    <scope>NUCLEOTIDE SEQUENCE [LARGE SCALE GENOMIC DNA]</scope>
    <source>
        <strain evidence="1 2">ALL</strain>
    </source>
</reference>
<organism evidence="1 2">
    <name type="scientific">Steinernema carpocapsae</name>
    <name type="common">Entomopathogenic nematode</name>
    <dbReference type="NCBI Taxonomy" id="34508"/>
    <lineage>
        <taxon>Eukaryota</taxon>
        <taxon>Metazoa</taxon>
        <taxon>Ecdysozoa</taxon>
        <taxon>Nematoda</taxon>
        <taxon>Chromadorea</taxon>
        <taxon>Rhabditida</taxon>
        <taxon>Tylenchina</taxon>
        <taxon>Panagrolaimomorpha</taxon>
        <taxon>Strongyloidoidea</taxon>
        <taxon>Steinernematidae</taxon>
        <taxon>Steinernema</taxon>
    </lineage>
</organism>
<accession>A0A4U5P9P3</accession>
<keyword evidence="2" id="KW-1185">Reference proteome</keyword>
<evidence type="ECO:0000313" key="2">
    <source>
        <dbReference type="Proteomes" id="UP000298663"/>
    </source>
</evidence>
<gene>
    <name evidence="1" type="ORF">L596_007555</name>
</gene>
<reference evidence="1 2" key="1">
    <citation type="journal article" date="2015" name="Genome Biol.">
        <title>Comparative genomics of Steinernema reveals deeply conserved gene regulatory networks.</title>
        <authorList>
            <person name="Dillman A.R."/>
            <person name="Macchietto M."/>
            <person name="Porter C.F."/>
            <person name="Rogers A."/>
            <person name="Williams B."/>
            <person name="Antoshechkin I."/>
            <person name="Lee M.M."/>
            <person name="Goodwin Z."/>
            <person name="Lu X."/>
            <person name="Lewis E.E."/>
            <person name="Goodrich-Blair H."/>
            <person name="Stock S.P."/>
            <person name="Adams B.J."/>
            <person name="Sternberg P.W."/>
            <person name="Mortazavi A."/>
        </authorList>
    </citation>
    <scope>NUCLEOTIDE SEQUENCE [LARGE SCALE GENOMIC DNA]</scope>
    <source>
        <strain evidence="1 2">ALL</strain>
    </source>
</reference>
<evidence type="ECO:0000313" key="1">
    <source>
        <dbReference type="EMBL" id="TKR93022.1"/>
    </source>
</evidence>
<dbReference type="AlphaFoldDB" id="A0A4U5P9P3"/>
<dbReference type="EMBL" id="AZBU02000002">
    <property type="protein sequence ID" value="TKR93022.1"/>
    <property type="molecule type" value="Genomic_DNA"/>
</dbReference>
<name>A0A4U5P9P3_STECR</name>
<sequence>MFSLSLFTKLFTGFPFCTETLLLEVDSKCCETRFSIFSSAAPAGHSVNPIAAAGSRVRVLTPGQCLVWVARDDIVDRSTLGPREQVPSLFFAVLSGSPPQLLLLLGTGFISVSKERVVFGSVVPPVRGGVRPHVKVISDTRTAVTTADSAALADFAERSPEKRYQHWLGIGP</sequence>